<protein>
    <submittedName>
        <fullName evidence="2">Uncharacterized protein</fullName>
    </submittedName>
</protein>
<proteinExistence type="predicted"/>
<dbReference type="AlphaFoldDB" id="A0AAE1E0S2"/>
<gene>
    <name evidence="2" type="ORF">RRG08_036105</name>
</gene>
<organism evidence="2 3">
    <name type="scientific">Elysia crispata</name>
    <name type="common">lettuce slug</name>
    <dbReference type="NCBI Taxonomy" id="231223"/>
    <lineage>
        <taxon>Eukaryota</taxon>
        <taxon>Metazoa</taxon>
        <taxon>Spiralia</taxon>
        <taxon>Lophotrochozoa</taxon>
        <taxon>Mollusca</taxon>
        <taxon>Gastropoda</taxon>
        <taxon>Heterobranchia</taxon>
        <taxon>Euthyneura</taxon>
        <taxon>Panpulmonata</taxon>
        <taxon>Sacoglossa</taxon>
        <taxon>Placobranchoidea</taxon>
        <taxon>Plakobranchidae</taxon>
        <taxon>Elysia</taxon>
    </lineage>
</organism>
<keyword evidence="3" id="KW-1185">Reference proteome</keyword>
<feature type="region of interest" description="Disordered" evidence="1">
    <location>
        <begin position="1"/>
        <end position="29"/>
    </location>
</feature>
<feature type="compositionally biased region" description="Polar residues" evidence="1">
    <location>
        <begin position="1"/>
        <end position="10"/>
    </location>
</feature>
<comment type="caution">
    <text evidence="2">The sequence shown here is derived from an EMBL/GenBank/DDBJ whole genome shotgun (WGS) entry which is preliminary data.</text>
</comment>
<evidence type="ECO:0000313" key="3">
    <source>
        <dbReference type="Proteomes" id="UP001283361"/>
    </source>
</evidence>
<dbReference type="EMBL" id="JAWDGP010001628">
    <property type="protein sequence ID" value="KAK3789812.1"/>
    <property type="molecule type" value="Genomic_DNA"/>
</dbReference>
<evidence type="ECO:0000313" key="2">
    <source>
        <dbReference type="EMBL" id="KAK3789812.1"/>
    </source>
</evidence>
<evidence type="ECO:0000256" key="1">
    <source>
        <dbReference type="SAM" id="MobiDB-lite"/>
    </source>
</evidence>
<reference evidence="2" key="1">
    <citation type="journal article" date="2023" name="G3 (Bethesda)">
        <title>A reference genome for the long-term kleptoplast-retaining sea slug Elysia crispata morphotype clarki.</title>
        <authorList>
            <person name="Eastman K.E."/>
            <person name="Pendleton A.L."/>
            <person name="Shaikh M.A."/>
            <person name="Suttiyut T."/>
            <person name="Ogas R."/>
            <person name="Tomko P."/>
            <person name="Gavelis G."/>
            <person name="Widhalm J.R."/>
            <person name="Wisecaver J.H."/>
        </authorList>
    </citation>
    <scope>NUCLEOTIDE SEQUENCE</scope>
    <source>
        <strain evidence="2">ECLA1</strain>
    </source>
</reference>
<accession>A0AAE1E0S2</accession>
<sequence>MYRTTETNAPDESGRLLKKTGRREEGKQSSQIVDCPKLLNHHPRRALNSQPIDFCKCRAGWLTVLQCSYLRIDSRPQPGEMPKTELFSVDSTWFTIFLYCNKTS</sequence>
<dbReference type="Proteomes" id="UP001283361">
    <property type="component" value="Unassembled WGS sequence"/>
</dbReference>
<name>A0AAE1E0S2_9GAST</name>